<dbReference type="Gene3D" id="2.40.50.1020">
    <property type="entry name" value="LytTr DNA-binding domain"/>
    <property type="match status" value="1"/>
</dbReference>
<sequence>MLTINLPGQRQPVSVQSIVWLKGEANYTWVHQLDGHSLIVSQPLGWFEDKLNFIRVHRSAIVNPIYVQEFKQKRGRTGWIQLSDGTLLSVARNRLEYTANQLKQVEDTLGTPESHTEGNISNGL</sequence>
<dbReference type="GO" id="GO:0003677">
    <property type="term" value="F:DNA binding"/>
    <property type="evidence" value="ECO:0007669"/>
    <property type="project" value="UniProtKB-KW"/>
</dbReference>
<dbReference type="SMART" id="SM00850">
    <property type="entry name" value="LytTR"/>
    <property type="match status" value="1"/>
</dbReference>
<proteinExistence type="predicted"/>
<keyword evidence="3" id="KW-1185">Reference proteome</keyword>
<dbReference type="Proteomes" id="UP000700732">
    <property type="component" value="Unassembled WGS sequence"/>
</dbReference>
<dbReference type="Pfam" id="PF04397">
    <property type="entry name" value="LytTR"/>
    <property type="match status" value="1"/>
</dbReference>
<protein>
    <submittedName>
        <fullName evidence="2">DNA-binding LytR/AlgR family response regulator</fullName>
    </submittedName>
</protein>
<evidence type="ECO:0000313" key="3">
    <source>
        <dbReference type="Proteomes" id="UP000700732"/>
    </source>
</evidence>
<evidence type="ECO:0000259" key="1">
    <source>
        <dbReference type="PROSITE" id="PS50930"/>
    </source>
</evidence>
<keyword evidence="2" id="KW-0238">DNA-binding</keyword>
<dbReference type="InterPro" id="IPR007492">
    <property type="entry name" value="LytTR_DNA-bd_dom"/>
</dbReference>
<dbReference type="EMBL" id="VFIA01000018">
    <property type="protein sequence ID" value="MBC3792692.1"/>
    <property type="molecule type" value="Genomic_DNA"/>
</dbReference>
<comment type="caution">
    <text evidence="2">The sequence shown here is derived from an EMBL/GenBank/DDBJ whole genome shotgun (WGS) entry which is preliminary data.</text>
</comment>
<feature type="domain" description="HTH LytTR-type" evidence="1">
    <location>
        <begin position="2"/>
        <end position="73"/>
    </location>
</feature>
<gene>
    <name evidence="2" type="ORF">FH603_3206</name>
</gene>
<reference evidence="2 3" key="1">
    <citation type="submission" date="2019-06" db="EMBL/GenBank/DDBJ databases">
        <title>Spirosoma utsteinense sp. nov. isolated from Antarctic ice-free soils.</title>
        <authorList>
            <person name="Tahon G."/>
        </authorList>
    </citation>
    <scope>NUCLEOTIDE SEQUENCE [LARGE SCALE GENOMIC DNA]</scope>
    <source>
        <strain evidence="2 3">LMG 31447</strain>
    </source>
</reference>
<organism evidence="2 3">
    <name type="scientific">Spirosoma utsteinense</name>
    <dbReference type="NCBI Taxonomy" id="2585773"/>
    <lineage>
        <taxon>Bacteria</taxon>
        <taxon>Pseudomonadati</taxon>
        <taxon>Bacteroidota</taxon>
        <taxon>Cytophagia</taxon>
        <taxon>Cytophagales</taxon>
        <taxon>Cytophagaceae</taxon>
        <taxon>Spirosoma</taxon>
    </lineage>
</organism>
<accession>A0ABR6W852</accession>
<evidence type="ECO:0000313" key="2">
    <source>
        <dbReference type="EMBL" id="MBC3792692.1"/>
    </source>
</evidence>
<dbReference type="PROSITE" id="PS50930">
    <property type="entry name" value="HTH_LYTTR"/>
    <property type="match status" value="1"/>
</dbReference>
<name>A0ABR6W852_9BACT</name>
<dbReference type="RefSeq" id="WP_186738450.1">
    <property type="nucleotide sequence ID" value="NZ_VFIA01000018.1"/>
</dbReference>